<protein>
    <submittedName>
        <fullName evidence="2">S23 ribosomal protein</fullName>
    </submittedName>
</protein>
<feature type="compositionally biased region" description="Basic and acidic residues" evidence="1">
    <location>
        <begin position="168"/>
        <end position="177"/>
    </location>
</feature>
<dbReference type="PANTHER" id="PTHR38471:SF2">
    <property type="entry name" value="FOUR HELIX BUNDLE PROTEIN"/>
    <property type="match status" value="1"/>
</dbReference>
<dbReference type="SUPFAM" id="SSF158446">
    <property type="entry name" value="IVS-encoded protein-like"/>
    <property type="match status" value="1"/>
</dbReference>
<dbReference type="Gene3D" id="1.20.1440.60">
    <property type="entry name" value="23S rRNA-intervening sequence"/>
    <property type="match status" value="1"/>
</dbReference>
<organism evidence="2 3">
    <name type="scientific">Berkelbacteria bacterium GW2011_GWA1_39_10</name>
    <dbReference type="NCBI Taxonomy" id="1618332"/>
    <lineage>
        <taxon>Bacteria</taxon>
        <taxon>Candidatus Berkelbacteria</taxon>
    </lineage>
</organism>
<dbReference type="InterPro" id="IPR036583">
    <property type="entry name" value="23S_rRNA_IVS_sf"/>
</dbReference>
<evidence type="ECO:0000313" key="3">
    <source>
        <dbReference type="Proteomes" id="UP000033862"/>
    </source>
</evidence>
<dbReference type="PANTHER" id="PTHR38471">
    <property type="entry name" value="FOUR HELIX BUNDLE PROTEIN"/>
    <property type="match status" value="1"/>
</dbReference>
<dbReference type="InterPro" id="IPR012657">
    <property type="entry name" value="23S_rRNA-intervening_sequence"/>
</dbReference>
<comment type="caution">
    <text evidence="2">The sequence shown here is derived from an EMBL/GenBank/DDBJ whole genome shotgun (WGS) entry which is preliminary data.</text>
</comment>
<proteinExistence type="predicted"/>
<keyword evidence="2" id="KW-0689">Ribosomal protein</keyword>
<dbReference type="NCBIfam" id="TIGR02436">
    <property type="entry name" value="four helix bundle protein"/>
    <property type="match status" value="1"/>
</dbReference>
<dbReference type="STRING" id="1618332.UT15_C0009G0005"/>
<keyword evidence="2" id="KW-0687">Ribonucleoprotein</keyword>
<dbReference type="AlphaFoldDB" id="A0A0G0NXF5"/>
<reference evidence="2 3" key="1">
    <citation type="journal article" date="2015" name="Nature">
        <title>rRNA introns, odd ribosomes, and small enigmatic genomes across a large radiation of phyla.</title>
        <authorList>
            <person name="Brown C.T."/>
            <person name="Hug L.A."/>
            <person name="Thomas B.C."/>
            <person name="Sharon I."/>
            <person name="Castelle C.J."/>
            <person name="Singh A."/>
            <person name="Wilkins M.J."/>
            <person name="Williams K.H."/>
            <person name="Banfield J.F."/>
        </authorList>
    </citation>
    <scope>NUCLEOTIDE SEQUENCE [LARGE SCALE GENOMIC DNA]</scope>
</reference>
<accession>A0A0G0NXF5</accession>
<sequence length="177" mass="21188">MHKPEGYNELLVYKRAEELRLEVVKLTAKLPYSEQRRKVHLNDSARSVKQNIVEGWKRSTTSQYHDFLSFSLGSLAEIKEDIKDLYQDKIISKEDFEFFTNKCRELDYLLNRLQLSLHRKMEKEGTLPLKEKYYSVKFKENQNEKDFDSYLDKMGFRRQENGQYIQSDRGEKGMRGK</sequence>
<feature type="region of interest" description="Disordered" evidence="1">
    <location>
        <begin position="158"/>
        <end position="177"/>
    </location>
</feature>
<evidence type="ECO:0000256" key="1">
    <source>
        <dbReference type="SAM" id="MobiDB-lite"/>
    </source>
</evidence>
<dbReference type="Proteomes" id="UP000033862">
    <property type="component" value="Unassembled WGS sequence"/>
</dbReference>
<dbReference type="GO" id="GO:0005840">
    <property type="term" value="C:ribosome"/>
    <property type="evidence" value="ECO:0007669"/>
    <property type="project" value="UniProtKB-KW"/>
</dbReference>
<dbReference type="Pfam" id="PF05635">
    <property type="entry name" value="23S_rRNA_IVP"/>
    <property type="match status" value="1"/>
</dbReference>
<evidence type="ECO:0000313" key="2">
    <source>
        <dbReference type="EMBL" id="KKQ90574.1"/>
    </source>
</evidence>
<name>A0A0G0NXF5_9BACT</name>
<gene>
    <name evidence="2" type="ORF">UT15_C0009G0005</name>
</gene>
<dbReference type="EMBL" id="LBVS01000009">
    <property type="protein sequence ID" value="KKQ90574.1"/>
    <property type="molecule type" value="Genomic_DNA"/>
</dbReference>